<reference evidence="1" key="1">
    <citation type="submission" date="2020-05" db="EMBL/GenBank/DDBJ databases">
        <authorList>
            <person name="Chiriac C."/>
            <person name="Salcher M."/>
            <person name="Ghai R."/>
            <person name="Kavagutti S V."/>
        </authorList>
    </citation>
    <scope>NUCLEOTIDE SEQUENCE</scope>
</reference>
<gene>
    <name evidence="1" type="ORF">UFOVP371_63</name>
</gene>
<proteinExistence type="predicted"/>
<accession>A0A6J7WYQ1</accession>
<protein>
    <submittedName>
        <fullName evidence="1">Uncharacterized protein</fullName>
    </submittedName>
</protein>
<evidence type="ECO:0000313" key="1">
    <source>
        <dbReference type="EMBL" id="CAB5223136.1"/>
    </source>
</evidence>
<organism evidence="1">
    <name type="scientific">uncultured Caudovirales phage</name>
    <dbReference type="NCBI Taxonomy" id="2100421"/>
    <lineage>
        <taxon>Viruses</taxon>
        <taxon>Duplodnaviria</taxon>
        <taxon>Heunggongvirae</taxon>
        <taxon>Uroviricota</taxon>
        <taxon>Caudoviricetes</taxon>
        <taxon>Peduoviridae</taxon>
        <taxon>Maltschvirus</taxon>
        <taxon>Maltschvirus maltsch</taxon>
    </lineage>
</organism>
<dbReference type="EMBL" id="LR798312">
    <property type="protein sequence ID" value="CAB5223136.1"/>
    <property type="molecule type" value="Genomic_DNA"/>
</dbReference>
<sequence length="57" mass="6910">MANDFYLKENEENMEDMEDMEDIEAFHEWSVINNVVCLIRQKGYSYIMDEINLMLNK</sequence>
<name>A0A6J7WYQ1_9CAUD</name>